<dbReference type="Pfam" id="PF07065">
    <property type="entry name" value="D123"/>
    <property type="match status" value="1"/>
</dbReference>
<dbReference type="AlphaFoldDB" id="A0AAV8X0C6"/>
<protein>
    <submittedName>
        <fullName evidence="2">Uncharacterized protein</fullName>
    </submittedName>
</protein>
<dbReference type="PANTHER" id="PTHR15323:SF6">
    <property type="entry name" value="CELL DIVISION CYCLE PROTEIN 123 HOMOLOG"/>
    <property type="match status" value="1"/>
</dbReference>
<accession>A0AAV8X0C6</accession>
<keyword evidence="3" id="KW-1185">Reference proteome</keyword>
<dbReference type="GO" id="GO:0005737">
    <property type="term" value="C:cytoplasm"/>
    <property type="evidence" value="ECO:0007669"/>
    <property type="project" value="TreeGrafter"/>
</dbReference>
<comment type="caution">
    <text evidence="2">The sequence shown here is derived from an EMBL/GenBank/DDBJ whole genome shotgun (WGS) entry which is preliminary data.</text>
</comment>
<evidence type="ECO:0000256" key="1">
    <source>
        <dbReference type="ARBA" id="ARBA00011047"/>
    </source>
</evidence>
<sequence length="263" mass="30616">MLEIQDFRDFSISNWYEKFKDISLKTLIIELPENLTQKLLSNECEVTIEDCSAEFLDKLKNALNTLDKNAFVKNNWHAPTDARMFSFGNTLKVTNLDDIILYFTTSSIILEDLGNVKVLPFCLALKKWINIHPAAEFRCIIINNVLRGITPRDWPTYYAHFKEEGPQIIEQLTNFYNENIKLKFSRKSYVFDVVLSYPDKPFILDFGALNSKTNLYAFTWKEIQPLINREDPDDIAPVFRYLETDIGIMTRTAALNKFARSQT</sequence>
<name>A0AAV8X0C6_9CUCU</name>
<proteinExistence type="inferred from homology"/>
<dbReference type="PANTHER" id="PTHR15323">
    <property type="entry name" value="D123 PROTEIN"/>
    <property type="match status" value="1"/>
</dbReference>
<evidence type="ECO:0000313" key="2">
    <source>
        <dbReference type="EMBL" id="KAJ8932239.1"/>
    </source>
</evidence>
<comment type="similarity">
    <text evidence="1">Belongs to the CDC123 family.</text>
</comment>
<gene>
    <name evidence="2" type="ORF">NQ314_014814</name>
</gene>
<dbReference type="Proteomes" id="UP001162156">
    <property type="component" value="Unassembled WGS sequence"/>
</dbReference>
<reference evidence="2" key="1">
    <citation type="journal article" date="2023" name="Insect Mol. Biol.">
        <title>Genome sequencing provides insights into the evolution of gene families encoding plant cell wall-degrading enzymes in longhorned beetles.</title>
        <authorList>
            <person name="Shin N.R."/>
            <person name="Okamura Y."/>
            <person name="Kirsch R."/>
            <person name="Pauchet Y."/>
        </authorList>
    </citation>
    <scope>NUCLEOTIDE SEQUENCE</scope>
    <source>
        <strain evidence="2">RBIC_L_NR</strain>
    </source>
</reference>
<dbReference type="InterPro" id="IPR009772">
    <property type="entry name" value="CDC123"/>
</dbReference>
<organism evidence="2 3">
    <name type="scientific">Rhamnusium bicolor</name>
    <dbReference type="NCBI Taxonomy" id="1586634"/>
    <lineage>
        <taxon>Eukaryota</taxon>
        <taxon>Metazoa</taxon>
        <taxon>Ecdysozoa</taxon>
        <taxon>Arthropoda</taxon>
        <taxon>Hexapoda</taxon>
        <taxon>Insecta</taxon>
        <taxon>Pterygota</taxon>
        <taxon>Neoptera</taxon>
        <taxon>Endopterygota</taxon>
        <taxon>Coleoptera</taxon>
        <taxon>Polyphaga</taxon>
        <taxon>Cucujiformia</taxon>
        <taxon>Chrysomeloidea</taxon>
        <taxon>Cerambycidae</taxon>
        <taxon>Lepturinae</taxon>
        <taxon>Rhagiini</taxon>
        <taxon>Rhamnusium</taxon>
    </lineage>
</organism>
<evidence type="ECO:0000313" key="3">
    <source>
        <dbReference type="Proteomes" id="UP001162156"/>
    </source>
</evidence>
<dbReference type="EMBL" id="JANEYF010004078">
    <property type="protein sequence ID" value="KAJ8932239.1"/>
    <property type="molecule type" value="Genomic_DNA"/>
</dbReference>